<name>A0A067SUE5_GALM3</name>
<feature type="transmembrane region" description="Helical" evidence="1">
    <location>
        <begin position="210"/>
        <end position="234"/>
    </location>
</feature>
<dbReference type="EMBL" id="KL142393">
    <property type="protein sequence ID" value="KDR71329.1"/>
    <property type="molecule type" value="Genomic_DNA"/>
</dbReference>
<feature type="transmembrane region" description="Helical" evidence="1">
    <location>
        <begin position="17"/>
        <end position="42"/>
    </location>
</feature>
<feature type="transmembrane region" description="Helical" evidence="1">
    <location>
        <begin position="49"/>
        <end position="71"/>
    </location>
</feature>
<gene>
    <name evidence="2" type="ORF">GALMADRAFT_229660</name>
</gene>
<accession>A0A067SUE5</accession>
<reference evidence="3" key="1">
    <citation type="journal article" date="2014" name="Proc. Natl. Acad. Sci. U.S.A.">
        <title>Extensive sampling of basidiomycete genomes demonstrates inadequacy of the white-rot/brown-rot paradigm for wood decay fungi.</title>
        <authorList>
            <person name="Riley R."/>
            <person name="Salamov A.A."/>
            <person name="Brown D.W."/>
            <person name="Nagy L.G."/>
            <person name="Floudas D."/>
            <person name="Held B.W."/>
            <person name="Levasseur A."/>
            <person name="Lombard V."/>
            <person name="Morin E."/>
            <person name="Otillar R."/>
            <person name="Lindquist E.A."/>
            <person name="Sun H."/>
            <person name="LaButti K.M."/>
            <person name="Schmutz J."/>
            <person name="Jabbour D."/>
            <person name="Luo H."/>
            <person name="Baker S.E."/>
            <person name="Pisabarro A.G."/>
            <person name="Walton J.D."/>
            <person name="Blanchette R.A."/>
            <person name="Henrissat B."/>
            <person name="Martin F."/>
            <person name="Cullen D."/>
            <person name="Hibbett D.S."/>
            <person name="Grigoriev I.V."/>
        </authorList>
    </citation>
    <scope>NUCLEOTIDE SEQUENCE [LARGE SCALE GENOMIC DNA]</scope>
    <source>
        <strain evidence="3">CBS 339.88</strain>
    </source>
</reference>
<dbReference type="OrthoDB" id="3267806at2759"/>
<feature type="transmembrane region" description="Helical" evidence="1">
    <location>
        <begin position="173"/>
        <end position="198"/>
    </location>
</feature>
<protein>
    <recommendedName>
        <fullName evidence="4">G-protein coupled receptors family 1 profile domain-containing protein</fullName>
    </recommendedName>
</protein>
<dbReference type="Proteomes" id="UP000027222">
    <property type="component" value="Unassembled WGS sequence"/>
</dbReference>
<proteinExistence type="predicted"/>
<evidence type="ECO:0000313" key="2">
    <source>
        <dbReference type="EMBL" id="KDR71329.1"/>
    </source>
</evidence>
<sequence length="292" mass="31906">MSASLDLSSYQTLSPDIFFGTAISAVAYGIVLSLTAKCLWLLSKTKHPCLYAVNVLMLPFTIWGADGFMLWRCMVLYQNTSKVARIALFCVLGLISIASLGGGILFFSLTNLAGRPNSLAWLELGTGTTTIDLHITPFVNSILAGLIVGRLLYHQRYLWKVLGVGHASPYTKIMMMCVESAALIILNAITAVLANFFYSCMVTAQRANLVACFASTALLSLPHICVISPFIIVYRVAQGRVATILPNSEIVSRAQPFYYHFANSYPFRTRTSSDGPRGSVLIISNTEETSHI</sequence>
<evidence type="ECO:0008006" key="4">
    <source>
        <dbReference type="Google" id="ProtNLM"/>
    </source>
</evidence>
<organism evidence="2 3">
    <name type="scientific">Galerina marginata (strain CBS 339.88)</name>
    <dbReference type="NCBI Taxonomy" id="685588"/>
    <lineage>
        <taxon>Eukaryota</taxon>
        <taxon>Fungi</taxon>
        <taxon>Dikarya</taxon>
        <taxon>Basidiomycota</taxon>
        <taxon>Agaricomycotina</taxon>
        <taxon>Agaricomycetes</taxon>
        <taxon>Agaricomycetidae</taxon>
        <taxon>Agaricales</taxon>
        <taxon>Agaricineae</taxon>
        <taxon>Strophariaceae</taxon>
        <taxon>Galerina</taxon>
    </lineage>
</organism>
<evidence type="ECO:0000313" key="3">
    <source>
        <dbReference type="Proteomes" id="UP000027222"/>
    </source>
</evidence>
<dbReference type="STRING" id="685588.A0A067SUE5"/>
<evidence type="ECO:0000256" key="1">
    <source>
        <dbReference type="SAM" id="Phobius"/>
    </source>
</evidence>
<keyword evidence="3" id="KW-1185">Reference proteome</keyword>
<keyword evidence="1" id="KW-1133">Transmembrane helix</keyword>
<dbReference type="HOGENOM" id="CLU_044614_5_0_1"/>
<dbReference type="AlphaFoldDB" id="A0A067SUE5"/>
<feature type="transmembrane region" description="Helical" evidence="1">
    <location>
        <begin position="83"/>
        <end position="110"/>
    </location>
</feature>
<keyword evidence="1" id="KW-0812">Transmembrane</keyword>
<keyword evidence="1" id="KW-0472">Membrane</keyword>